<dbReference type="Proteomes" id="UP000473885">
    <property type="component" value="Unassembled WGS sequence"/>
</dbReference>
<dbReference type="InterPro" id="IPR011123">
    <property type="entry name" value="Y_Y_Y"/>
</dbReference>
<protein>
    <submittedName>
        <fullName evidence="3">N-acetylmuramoyl-L-alanine amidase</fullName>
    </submittedName>
</protein>
<evidence type="ECO:0000259" key="2">
    <source>
        <dbReference type="SMART" id="SM00646"/>
    </source>
</evidence>
<dbReference type="PANTHER" id="PTHR30404">
    <property type="entry name" value="N-ACETYLMURAMOYL-L-ALANINE AMIDASE"/>
    <property type="match status" value="1"/>
</dbReference>
<dbReference type="InterPro" id="IPR002508">
    <property type="entry name" value="MurNAc-LAA_cat"/>
</dbReference>
<dbReference type="GO" id="GO:0030288">
    <property type="term" value="C:outer membrane-bounded periplasmic space"/>
    <property type="evidence" value="ECO:0007669"/>
    <property type="project" value="TreeGrafter"/>
</dbReference>
<dbReference type="CDD" id="cd02696">
    <property type="entry name" value="MurNAc-LAA"/>
    <property type="match status" value="1"/>
</dbReference>
<dbReference type="SMART" id="SM00646">
    <property type="entry name" value="Ami_3"/>
    <property type="match status" value="1"/>
</dbReference>
<name>A0A6M0R7A8_9CLOT</name>
<dbReference type="Pfam" id="PF01520">
    <property type="entry name" value="Amidase_3"/>
    <property type="match status" value="1"/>
</dbReference>
<dbReference type="AlphaFoldDB" id="A0A6M0R7A8"/>
<feature type="domain" description="MurNAc-LAA" evidence="2">
    <location>
        <begin position="476"/>
        <end position="609"/>
    </location>
</feature>
<gene>
    <name evidence="3" type="ORF">FDF74_00005</name>
</gene>
<keyword evidence="4" id="KW-1185">Reference proteome</keyword>
<dbReference type="Gene3D" id="3.40.630.40">
    <property type="entry name" value="Zn-dependent exopeptidases"/>
    <property type="match status" value="1"/>
</dbReference>
<evidence type="ECO:0000313" key="3">
    <source>
        <dbReference type="EMBL" id="NEZ45590.1"/>
    </source>
</evidence>
<dbReference type="GO" id="GO:0009253">
    <property type="term" value="P:peptidoglycan catabolic process"/>
    <property type="evidence" value="ECO:0007669"/>
    <property type="project" value="InterPro"/>
</dbReference>
<sequence>GKTYTIKGYASSPNGVLYEFWVKDLSTGKSVKVRDYKEDRYANWTPNKDGRYEITVNVKDKYSTNSVDSKCSKTFEISQRAGKASIETFDIMLGKNYVSGTNKLDKGKTYTIKGYASSPNGVLYEFWVKDLSTGKSVKVRNYEENRYANWTPNKDGKYEITVNVKDKYSNQSVDSKYTKIFEISQRAGKASIETFDIMLGKNYVSGTNKLDKGKTYTIKGYASSPNGVLYEFWIKDLSTGKSVKVRNYEENRYANWTPNKDGKYEVTVNVKDKYSSQSIDGKCTKTFEIGIKQGKASIETFDIMLGKDYISGTNKLDKGKTYTIKGYASSPNGVLYEFWIKDLSTGNITKIRDYKEDRYANWTINKDGRYEVIVNVKDKYSAKELEGNISKTFNVGNVSFGLSGKTIVLDAGHGGKDSGAVSSANTGNIKEADLTQKITLKLGTLLKNAGANVIYTRDRVDNWHYPTVAKNLDDRVKVANNSNADLFISIHIDAADSSSAHGCGTHYSTYRPGLDNSGVYESGGIYYDRTPCDVALKSKILAQLIVDEISSLGLSNRGISDHNLYVTKNTNMPSVLVECGFISNDAEARRLSSDSMQSQVANKIYKGVVKLFGI</sequence>
<keyword evidence="1" id="KW-0378">Hydrolase</keyword>
<comment type="caution">
    <text evidence="3">The sequence shown here is derived from an EMBL/GenBank/DDBJ whole genome shotgun (WGS) entry which is preliminary data.</text>
</comment>
<dbReference type="RefSeq" id="WP_163248076.1">
    <property type="nucleotide sequence ID" value="NZ_SXDP01000001.1"/>
</dbReference>
<dbReference type="GO" id="GO:0008745">
    <property type="term" value="F:N-acetylmuramoyl-L-alanine amidase activity"/>
    <property type="evidence" value="ECO:0007669"/>
    <property type="project" value="InterPro"/>
</dbReference>
<dbReference type="PANTHER" id="PTHR30404:SF0">
    <property type="entry name" value="N-ACETYLMURAMOYL-L-ALANINE AMIDASE AMIC"/>
    <property type="match status" value="1"/>
</dbReference>
<dbReference type="InterPro" id="IPR050695">
    <property type="entry name" value="N-acetylmuramoyl_amidase_3"/>
</dbReference>
<accession>A0A6M0R7A8</accession>
<proteinExistence type="predicted"/>
<feature type="non-terminal residue" evidence="3">
    <location>
        <position position="1"/>
    </location>
</feature>
<evidence type="ECO:0000256" key="1">
    <source>
        <dbReference type="ARBA" id="ARBA00022801"/>
    </source>
</evidence>
<dbReference type="SUPFAM" id="SSF53187">
    <property type="entry name" value="Zn-dependent exopeptidases"/>
    <property type="match status" value="1"/>
</dbReference>
<evidence type="ECO:0000313" key="4">
    <source>
        <dbReference type="Proteomes" id="UP000473885"/>
    </source>
</evidence>
<dbReference type="Pfam" id="PF07495">
    <property type="entry name" value="Y_Y_Y"/>
    <property type="match status" value="2"/>
</dbReference>
<organism evidence="3 4">
    <name type="scientific">Clostridium niameyense</name>
    <dbReference type="NCBI Taxonomy" id="1622073"/>
    <lineage>
        <taxon>Bacteria</taxon>
        <taxon>Bacillati</taxon>
        <taxon>Bacillota</taxon>
        <taxon>Clostridia</taxon>
        <taxon>Eubacteriales</taxon>
        <taxon>Clostridiaceae</taxon>
        <taxon>Clostridium</taxon>
    </lineage>
</organism>
<reference evidence="3 4" key="1">
    <citation type="submission" date="2019-04" db="EMBL/GenBank/DDBJ databases">
        <title>Genome sequencing of Clostridium botulinum Groups I-IV and Clostridium butyricum.</title>
        <authorList>
            <person name="Brunt J."/>
            <person name="Van Vliet A.H.M."/>
            <person name="Stringer S.C."/>
            <person name="Carter A.T."/>
            <person name="Peck M.W."/>
        </authorList>
    </citation>
    <scope>NUCLEOTIDE SEQUENCE [LARGE SCALE GENOMIC DNA]</scope>
    <source>
        <strain evidence="3 4">IFR 18/094</strain>
    </source>
</reference>
<dbReference type="EMBL" id="SXDP01000001">
    <property type="protein sequence ID" value="NEZ45590.1"/>
    <property type="molecule type" value="Genomic_DNA"/>
</dbReference>